<keyword evidence="2" id="KW-1133">Transmembrane helix</keyword>
<evidence type="ECO:0000313" key="3">
    <source>
        <dbReference type="EMBL" id="KAF6327630.1"/>
    </source>
</evidence>
<accession>A0A7J7VRL7</accession>
<evidence type="ECO:0000256" key="2">
    <source>
        <dbReference type="SAM" id="Phobius"/>
    </source>
</evidence>
<evidence type="ECO:0000256" key="1">
    <source>
        <dbReference type="SAM" id="MobiDB-lite"/>
    </source>
</evidence>
<feature type="region of interest" description="Disordered" evidence="1">
    <location>
        <begin position="1"/>
        <end position="27"/>
    </location>
</feature>
<name>A0A7J7VRL7_RHIFE</name>
<protein>
    <submittedName>
        <fullName evidence="3">Uncharacterized protein</fullName>
    </submittedName>
</protein>
<proteinExistence type="predicted"/>
<comment type="caution">
    <text evidence="3">The sequence shown here is derived from an EMBL/GenBank/DDBJ whole genome shotgun (WGS) entry which is preliminary data.</text>
</comment>
<dbReference type="Proteomes" id="UP000585614">
    <property type="component" value="Unassembled WGS sequence"/>
</dbReference>
<evidence type="ECO:0000313" key="4">
    <source>
        <dbReference type="Proteomes" id="UP000585614"/>
    </source>
</evidence>
<keyword evidence="2" id="KW-0472">Membrane</keyword>
<feature type="transmembrane region" description="Helical" evidence="2">
    <location>
        <begin position="161"/>
        <end position="181"/>
    </location>
</feature>
<sequence length="189" mass="21298">MFVLGSPGMKKTTNKVKPQTRAVSPGCPGPGWLSGDPSLLDFDLEQLLKSGQAPAWAFLQARKQPWRNQDRTAFCSPRLLLAVTSPRPHFYAHHLNLYFVSRVEMVSSGPFYAVLTACHLFAPPQTAVLHRLREVLEHRQWPCRPSRQTTPGFPASCFCEVLVSLVFHMIATIFCIYTLVLHSRRLALL</sequence>
<dbReference type="EMBL" id="JACAGC010000012">
    <property type="protein sequence ID" value="KAF6327630.1"/>
    <property type="molecule type" value="Genomic_DNA"/>
</dbReference>
<reference evidence="3 4" key="1">
    <citation type="journal article" date="2020" name="Nature">
        <title>Six reference-quality genomes reveal evolution of bat adaptations.</title>
        <authorList>
            <person name="Jebb D."/>
            <person name="Huang Z."/>
            <person name="Pippel M."/>
            <person name="Hughes G.M."/>
            <person name="Lavrichenko K."/>
            <person name="Devanna P."/>
            <person name="Winkler S."/>
            <person name="Jermiin L.S."/>
            <person name="Skirmuntt E.C."/>
            <person name="Katzourakis A."/>
            <person name="Burkitt-Gray L."/>
            <person name="Ray D.A."/>
            <person name="Sullivan K.A.M."/>
            <person name="Roscito J.G."/>
            <person name="Kirilenko B.M."/>
            <person name="Davalos L.M."/>
            <person name="Corthals A.P."/>
            <person name="Power M.L."/>
            <person name="Jones G."/>
            <person name="Ransome R.D."/>
            <person name="Dechmann D.K.N."/>
            <person name="Locatelli A.G."/>
            <person name="Puechmaille S.J."/>
            <person name="Fedrigo O."/>
            <person name="Jarvis E.D."/>
            <person name="Hiller M."/>
            <person name="Vernes S.C."/>
            <person name="Myers E.W."/>
            <person name="Teeling E.C."/>
        </authorList>
    </citation>
    <scope>NUCLEOTIDE SEQUENCE [LARGE SCALE GENOMIC DNA]</scope>
    <source>
        <strain evidence="3">MRhiFer1</strain>
        <tissue evidence="3">Lung</tissue>
    </source>
</reference>
<keyword evidence="2" id="KW-0812">Transmembrane</keyword>
<dbReference type="AlphaFoldDB" id="A0A7J7VRL7"/>
<gene>
    <name evidence="3" type="ORF">mRhiFer1_008321</name>
</gene>
<organism evidence="3 4">
    <name type="scientific">Rhinolophus ferrumequinum</name>
    <name type="common">Greater horseshoe bat</name>
    <dbReference type="NCBI Taxonomy" id="59479"/>
    <lineage>
        <taxon>Eukaryota</taxon>
        <taxon>Metazoa</taxon>
        <taxon>Chordata</taxon>
        <taxon>Craniata</taxon>
        <taxon>Vertebrata</taxon>
        <taxon>Euteleostomi</taxon>
        <taxon>Mammalia</taxon>
        <taxon>Eutheria</taxon>
        <taxon>Laurasiatheria</taxon>
        <taxon>Chiroptera</taxon>
        <taxon>Yinpterochiroptera</taxon>
        <taxon>Rhinolophoidea</taxon>
        <taxon>Rhinolophidae</taxon>
        <taxon>Rhinolophinae</taxon>
        <taxon>Rhinolophus</taxon>
    </lineage>
</organism>